<accession>A0A4Y2EUW6</accession>
<evidence type="ECO:0000256" key="1">
    <source>
        <dbReference type="SAM" id="MobiDB-lite"/>
    </source>
</evidence>
<organism evidence="2 3">
    <name type="scientific">Araneus ventricosus</name>
    <name type="common">Orbweaver spider</name>
    <name type="synonym">Epeira ventricosa</name>
    <dbReference type="NCBI Taxonomy" id="182803"/>
    <lineage>
        <taxon>Eukaryota</taxon>
        <taxon>Metazoa</taxon>
        <taxon>Ecdysozoa</taxon>
        <taxon>Arthropoda</taxon>
        <taxon>Chelicerata</taxon>
        <taxon>Arachnida</taxon>
        <taxon>Araneae</taxon>
        <taxon>Araneomorphae</taxon>
        <taxon>Entelegynae</taxon>
        <taxon>Araneoidea</taxon>
        <taxon>Araneidae</taxon>
        <taxon>Araneus</taxon>
    </lineage>
</organism>
<evidence type="ECO:0000313" key="3">
    <source>
        <dbReference type="Proteomes" id="UP000499080"/>
    </source>
</evidence>
<dbReference type="EMBL" id="BGPR01000691">
    <property type="protein sequence ID" value="GBM31705.1"/>
    <property type="molecule type" value="Genomic_DNA"/>
</dbReference>
<evidence type="ECO:0000313" key="2">
    <source>
        <dbReference type="EMBL" id="GBM31705.1"/>
    </source>
</evidence>
<sequence>MPGKLSHLHERLGNLVIAAKIRYGAFPNSKTTFIQMELKSKIIIILKFHPLDNEYLEICVASLQGGRGGQVVRCRSLSRRVPGSKPDSTGDPSYIGPVSR</sequence>
<keyword evidence="3" id="KW-1185">Reference proteome</keyword>
<proteinExistence type="predicted"/>
<protein>
    <submittedName>
        <fullName evidence="2">Uncharacterized protein</fullName>
    </submittedName>
</protein>
<dbReference type="AlphaFoldDB" id="A0A4Y2EUW6"/>
<name>A0A4Y2EUW6_ARAVE</name>
<dbReference type="Proteomes" id="UP000499080">
    <property type="component" value="Unassembled WGS sequence"/>
</dbReference>
<comment type="caution">
    <text evidence="2">The sequence shown here is derived from an EMBL/GenBank/DDBJ whole genome shotgun (WGS) entry which is preliminary data.</text>
</comment>
<reference evidence="2 3" key="1">
    <citation type="journal article" date="2019" name="Sci. Rep.">
        <title>Orb-weaving spider Araneus ventricosus genome elucidates the spidroin gene catalogue.</title>
        <authorList>
            <person name="Kono N."/>
            <person name="Nakamura H."/>
            <person name="Ohtoshi R."/>
            <person name="Moran D.A.P."/>
            <person name="Shinohara A."/>
            <person name="Yoshida Y."/>
            <person name="Fujiwara M."/>
            <person name="Mori M."/>
            <person name="Tomita M."/>
            <person name="Arakawa K."/>
        </authorList>
    </citation>
    <scope>NUCLEOTIDE SEQUENCE [LARGE SCALE GENOMIC DNA]</scope>
</reference>
<gene>
    <name evidence="2" type="ORF">AVEN_45629_1</name>
</gene>
<feature type="region of interest" description="Disordered" evidence="1">
    <location>
        <begin position="77"/>
        <end position="100"/>
    </location>
</feature>